<accession>A0A9P1ZGB4</accession>
<gene>
    <name evidence="2" type="ORF">CAV64_02900</name>
</gene>
<dbReference type="InterPro" id="IPR035958">
    <property type="entry name" value="SecB-like_sf"/>
</dbReference>
<sequence length="135" mass="15188">MEPVIEFDAYEIINLEYKNVENQRIEELENESSNIQRTIKIGLSEDVTFGAVKLHISVVDNENNREINLEILGKFIINGELSKDEASLYLGTNGVAILYPYARSIISFISTLDSENAIVLPTINTSDNEPVEEKP</sequence>
<name>A0A9P1ZGB4_LISMN</name>
<feature type="coiled-coil region" evidence="1">
    <location>
        <begin position="18"/>
        <end position="45"/>
    </location>
</feature>
<evidence type="ECO:0000313" key="2">
    <source>
        <dbReference type="EMBL" id="EAG4330202.1"/>
    </source>
</evidence>
<evidence type="ECO:0000313" key="3">
    <source>
        <dbReference type="Proteomes" id="UP000540117"/>
    </source>
</evidence>
<dbReference type="EMBL" id="AABBYJ010000001">
    <property type="protein sequence ID" value="EAG4330202.1"/>
    <property type="molecule type" value="Genomic_DNA"/>
</dbReference>
<protein>
    <recommendedName>
        <fullName evidence="4">Preprotein translocase subunit SecB</fullName>
    </recommendedName>
</protein>
<dbReference type="AlphaFoldDB" id="A0A9P1ZGB4"/>
<evidence type="ECO:0000256" key="1">
    <source>
        <dbReference type="SAM" id="Coils"/>
    </source>
</evidence>
<evidence type="ECO:0008006" key="4">
    <source>
        <dbReference type="Google" id="ProtNLM"/>
    </source>
</evidence>
<comment type="caution">
    <text evidence="2">The sequence shown here is derived from an EMBL/GenBank/DDBJ whole genome shotgun (WGS) entry which is preliminary data.</text>
</comment>
<dbReference type="SUPFAM" id="SSF54611">
    <property type="entry name" value="SecB-like"/>
    <property type="match status" value="1"/>
</dbReference>
<dbReference type="Gene3D" id="3.10.420.10">
    <property type="entry name" value="SecB-like"/>
    <property type="match status" value="1"/>
</dbReference>
<organism evidence="2 3">
    <name type="scientific">Listeria monocytogenes</name>
    <dbReference type="NCBI Taxonomy" id="1639"/>
    <lineage>
        <taxon>Bacteria</taxon>
        <taxon>Bacillati</taxon>
        <taxon>Bacillota</taxon>
        <taxon>Bacilli</taxon>
        <taxon>Bacillales</taxon>
        <taxon>Listeriaceae</taxon>
        <taxon>Listeria</taxon>
    </lineage>
</organism>
<dbReference type="Proteomes" id="UP000540117">
    <property type="component" value="Unassembled WGS sequence"/>
</dbReference>
<dbReference type="RefSeq" id="WP_023548908.1">
    <property type="nucleotide sequence ID" value="NC_021837.1"/>
</dbReference>
<keyword evidence="1" id="KW-0175">Coiled coil</keyword>
<proteinExistence type="predicted"/>
<reference evidence="2 3" key="1">
    <citation type="submission" date="2018-06" db="EMBL/GenBank/DDBJ databases">
        <authorList>
            <consortium name="GenomeTrakr: Next Generation Sequencing Network for Food Pathogen Tracability"/>
        </authorList>
    </citation>
    <scope>NUCLEOTIDE SEQUENCE [LARGE SCALE GENOMIC DNA]</scope>
    <source>
        <strain evidence="2 3">FDA1005580-S054-001</strain>
    </source>
</reference>